<evidence type="ECO:0000313" key="3">
    <source>
        <dbReference type="Proteomes" id="UP000224854"/>
    </source>
</evidence>
<proteinExistence type="predicted"/>
<feature type="compositionally biased region" description="Polar residues" evidence="1">
    <location>
        <begin position="36"/>
        <end position="49"/>
    </location>
</feature>
<gene>
    <name evidence="2" type="ORF">CDD82_7763</name>
</gene>
<feature type="region of interest" description="Disordered" evidence="1">
    <location>
        <begin position="132"/>
        <end position="159"/>
    </location>
</feature>
<keyword evidence="3" id="KW-1185">Reference proteome</keyword>
<dbReference type="EMBL" id="NJEU01000094">
    <property type="protein sequence ID" value="PHH81829.1"/>
    <property type="molecule type" value="Genomic_DNA"/>
</dbReference>
<name>A0A2C5Y1R4_9HYPO</name>
<sequence>MDNSHVLTNEATLELLRTKLEEARLADSNVDGGEDSVTSQAEPNTPNSVDQWGEILNKIGEIQANLAHIDPAHASLELLGPIQASLDLFLTQMRESLLLMGPMEDRLSRMKHTLDQMKDTLVQMNDSLSRIGPEVGRVDGAGTGDERGNSTMASQVRFI</sequence>
<evidence type="ECO:0000313" key="2">
    <source>
        <dbReference type="EMBL" id="PHH81829.1"/>
    </source>
</evidence>
<feature type="compositionally biased region" description="Polar residues" evidence="1">
    <location>
        <begin position="149"/>
        <end position="159"/>
    </location>
</feature>
<protein>
    <submittedName>
        <fullName evidence="2">Uncharacterized protein</fullName>
    </submittedName>
</protein>
<accession>A0A2C5Y1R4</accession>
<dbReference type="AlphaFoldDB" id="A0A2C5Y1R4"/>
<feature type="region of interest" description="Disordered" evidence="1">
    <location>
        <begin position="27"/>
        <end position="49"/>
    </location>
</feature>
<evidence type="ECO:0000256" key="1">
    <source>
        <dbReference type="SAM" id="MobiDB-lite"/>
    </source>
</evidence>
<reference evidence="2 3" key="1">
    <citation type="submission" date="2017-06" db="EMBL/GenBank/DDBJ databases">
        <title>Ant-infecting Ophiocordyceps genomes reveal a high diversity of potential behavioral manipulation genes and a possible major role for enterotoxins.</title>
        <authorList>
            <person name="De Bekker C."/>
            <person name="Evans H.C."/>
            <person name="Brachmann A."/>
            <person name="Hughes D.P."/>
        </authorList>
    </citation>
    <scope>NUCLEOTIDE SEQUENCE [LARGE SCALE GENOMIC DNA]</scope>
    <source>
        <strain evidence="2 3">1348a</strain>
    </source>
</reference>
<dbReference type="Proteomes" id="UP000224854">
    <property type="component" value="Unassembled WGS sequence"/>
</dbReference>
<comment type="caution">
    <text evidence="2">The sequence shown here is derived from an EMBL/GenBank/DDBJ whole genome shotgun (WGS) entry which is preliminary data.</text>
</comment>
<organism evidence="2 3">
    <name type="scientific">Ophiocordyceps australis</name>
    <dbReference type="NCBI Taxonomy" id="1399860"/>
    <lineage>
        <taxon>Eukaryota</taxon>
        <taxon>Fungi</taxon>
        <taxon>Dikarya</taxon>
        <taxon>Ascomycota</taxon>
        <taxon>Pezizomycotina</taxon>
        <taxon>Sordariomycetes</taxon>
        <taxon>Hypocreomycetidae</taxon>
        <taxon>Hypocreales</taxon>
        <taxon>Ophiocordycipitaceae</taxon>
        <taxon>Ophiocordyceps</taxon>
    </lineage>
</organism>